<dbReference type="HOGENOM" id="CLU_132631_1_0_6"/>
<reference evidence="2" key="1">
    <citation type="submission" date="2014-09" db="EMBL/GenBank/DDBJ databases">
        <authorList>
            <person name="Gomez-Valero L."/>
        </authorList>
    </citation>
    <scope>NUCLEOTIDE SEQUENCE [LARGE SCALE GENOMIC DNA]</scope>
    <source>
        <strain evidence="2">ATCC35250</strain>
    </source>
</reference>
<dbReference type="PATRIC" id="fig|449.7.peg.572"/>
<protein>
    <recommendedName>
        <fullName evidence="3">Type II toxin-antitoxin system RelE/ParE family toxin</fullName>
    </recommendedName>
</protein>
<evidence type="ECO:0000313" key="2">
    <source>
        <dbReference type="Proteomes" id="UP000032803"/>
    </source>
</evidence>
<dbReference type="InterPro" id="IPR009387">
    <property type="entry name" value="HigB-2"/>
</dbReference>
<sequence length="129" mass="14465">MKHLKIKKFNNEAKKAGLKDEILIETLDGFIKLSRDEQLKYSLGAGLYKLRIATNEGRGKSGGSRSILAFKKDNGIYWLHLFAKNDKGNVTTSELKKLKQLADIMLGLTDDQINKLISLGELCEVNKNV</sequence>
<dbReference type="EMBL" id="LN681225">
    <property type="protein sequence ID" value="CEK10142.1"/>
    <property type="molecule type" value="Genomic_DNA"/>
</dbReference>
<dbReference type="Pfam" id="PF06296">
    <property type="entry name" value="RelE"/>
    <property type="match status" value="1"/>
</dbReference>
<name>A0A0A8USW5_LEGHA</name>
<dbReference type="STRING" id="449.LHA_1084"/>
<dbReference type="RefSeq" id="WP_045105559.1">
    <property type="nucleotide sequence ID" value="NZ_LN681225.1"/>
</dbReference>
<keyword evidence="2" id="KW-1185">Reference proteome</keyword>
<evidence type="ECO:0008006" key="3">
    <source>
        <dbReference type="Google" id="ProtNLM"/>
    </source>
</evidence>
<dbReference type="OrthoDB" id="8607264at2"/>
<proteinExistence type="predicted"/>
<dbReference type="KEGG" id="lha:LHA_1084"/>
<dbReference type="AlphaFoldDB" id="A0A0A8USW5"/>
<organism evidence="1 2">
    <name type="scientific">Legionella hackeliae</name>
    <dbReference type="NCBI Taxonomy" id="449"/>
    <lineage>
        <taxon>Bacteria</taxon>
        <taxon>Pseudomonadati</taxon>
        <taxon>Pseudomonadota</taxon>
        <taxon>Gammaproteobacteria</taxon>
        <taxon>Legionellales</taxon>
        <taxon>Legionellaceae</taxon>
        <taxon>Legionella</taxon>
    </lineage>
</organism>
<evidence type="ECO:0000313" key="1">
    <source>
        <dbReference type="EMBL" id="CEK10142.1"/>
    </source>
</evidence>
<dbReference type="Proteomes" id="UP000032803">
    <property type="component" value="Chromosome I"/>
</dbReference>
<gene>
    <name evidence="1" type="ORF">LHA_1084</name>
</gene>
<accession>A0A0A8USW5</accession>